<dbReference type="SUPFAM" id="SSF54001">
    <property type="entry name" value="Cysteine proteinases"/>
    <property type="match status" value="1"/>
</dbReference>
<keyword evidence="2" id="KW-0865">Zymogen</keyword>
<dbReference type="Pfam" id="PF00112">
    <property type="entry name" value="Peptidase_C1"/>
    <property type="match status" value="1"/>
</dbReference>
<organism evidence="5 6">
    <name type="scientific">Euplotes crassus</name>
    <dbReference type="NCBI Taxonomy" id="5936"/>
    <lineage>
        <taxon>Eukaryota</taxon>
        <taxon>Sar</taxon>
        <taxon>Alveolata</taxon>
        <taxon>Ciliophora</taxon>
        <taxon>Intramacronucleata</taxon>
        <taxon>Spirotrichea</taxon>
        <taxon>Hypotrichia</taxon>
        <taxon>Euplotida</taxon>
        <taxon>Euplotidae</taxon>
        <taxon>Moneuplotes</taxon>
    </lineage>
</organism>
<sequence length="304" mass="33871">MKVILIACLLLASTMAWKSFAPGEGPFSHLSEDEFAARYLMPLENDALQTPPTFNANEFKSIFGTHGFSWRTHDTMSHCVGKIRNQGKCGSCWAHAIAEFLSDRYCIQSQGALNTTFAPQFMVDCAGLDYEAEGCDGAETQTMLSWVEKYGLVNETCYPYFSGDTQDKGTCHDTTCTDGSPSINHGVEDGSVKLFFNYTNVDLAHELMNNGPLYFSMVVFGDFKEYHGGVYHPIDYTMKGTHAIKCVGWGYDEPSASFYWECANSWTEEWGEDGFFRIGFNDFIGYKAGSARMGTSKVPHLFSS</sequence>
<dbReference type="EMBL" id="CAMPGE010018432">
    <property type="protein sequence ID" value="CAI2376847.1"/>
    <property type="molecule type" value="Genomic_DNA"/>
</dbReference>
<evidence type="ECO:0000313" key="5">
    <source>
        <dbReference type="EMBL" id="CAI2376847.1"/>
    </source>
</evidence>
<dbReference type="AlphaFoldDB" id="A0AAD1XQA6"/>
<feature type="signal peptide" evidence="3">
    <location>
        <begin position="1"/>
        <end position="16"/>
    </location>
</feature>
<dbReference type="GO" id="GO:0008234">
    <property type="term" value="F:cysteine-type peptidase activity"/>
    <property type="evidence" value="ECO:0007669"/>
    <property type="project" value="InterPro"/>
</dbReference>
<dbReference type="PANTHER" id="PTHR12411">
    <property type="entry name" value="CYSTEINE PROTEASE FAMILY C1-RELATED"/>
    <property type="match status" value="1"/>
</dbReference>
<feature type="chain" id="PRO_5042020531" description="Peptidase C1A papain C-terminal domain-containing protein" evidence="3">
    <location>
        <begin position="17"/>
        <end position="304"/>
    </location>
</feature>
<evidence type="ECO:0000256" key="2">
    <source>
        <dbReference type="ARBA" id="ARBA00023145"/>
    </source>
</evidence>
<reference evidence="5" key="1">
    <citation type="submission" date="2023-07" db="EMBL/GenBank/DDBJ databases">
        <authorList>
            <consortium name="AG Swart"/>
            <person name="Singh M."/>
            <person name="Singh A."/>
            <person name="Seah K."/>
            <person name="Emmerich C."/>
        </authorList>
    </citation>
    <scope>NUCLEOTIDE SEQUENCE</scope>
    <source>
        <strain evidence="5">DP1</strain>
    </source>
</reference>
<dbReference type="InterPro" id="IPR013128">
    <property type="entry name" value="Peptidase_C1A"/>
</dbReference>
<dbReference type="Gene3D" id="3.90.70.10">
    <property type="entry name" value="Cysteine proteinases"/>
    <property type="match status" value="1"/>
</dbReference>
<protein>
    <recommendedName>
        <fullName evidence="4">Peptidase C1A papain C-terminal domain-containing protein</fullName>
    </recommendedName>
</protein>
<gene>
    <name evidence="5" type="ORF">ECRASSUSDP1_LOCUS18224</name>
</gene>
<dbReference type="GO" id="GO:0006508">
    <property type="term" value="P:proteolysis"/>
    <property type="evidence" value="ECO:0007669"/>
    <property type="project" value="InterPro"/>
</dbReference>
<name>A0AAD1XQA6_EUPCR</name>
<proteinExistence type="inferred from homology"/>
<dbReference type="PRINTS" id="PR00705">
    <property type="entry name" value="PAPAIN"/>
</dbReference>
<dbReference type="InterPro" id="IPR038765">
    <property type="entry name" value="Papain-like_cys_pep_sf"/>
</dbReference>
<keyword evidence="6" id="KW-1185">Reference proteome</keyword>
<comment type="caution">
    <text evidence="5">The sequence shown here is derived from an EMBL/GenBank/DDBJ whole genome shotgun (WGS) entry which is preliminary data.</text>
</comment>
<evidence type="ECO:0000256" key="3">
    <source>
        <dbReference type="SAM" id="SignalP"/>
    </source>
</evidence>
<dbReference type="InterPro" id="IPR000668">
    <property type="entry name" value="Peptidase_C1A_C"/>
</dbReference>
<accession>A0AAD1XQA6</accession>
<evidence type="ECO:0000256" key="1">
    <source>
        <dbReference type="ARBA" id="ARBA00008455"/>
    </source>
</evidence>
<feature type="domain" description="Peptidase C1A papain C-terminal" evidence="4">
    <location>
        <begin position="64"/>
        <end position="295"/>
    </location>
</feature>
<dbReference type="Proteomes" id="UP001295684">
    <property type="component" value="Unassembled WGS sequence"/>
</dbReference>
<evidence type="ECO:0000313" key="6">
    <source>
        <dbReference type="Proteomes" id="UP001295684"/>
    </source>
</evidence>
<comment type="similarity">
    <text evidence="1">Belongs to the peptidase C1 family.</text>
</comment>
<evidence type="ECO:0000259" key="4">
    <source>
        <dbReference type="SMART" id="SM00645"/>
    </source>
</evidence>
<keyword evidence="3" id="KW-0732">Signal</keyword>
<dbReference type="SMART" id="SM00645">
    <property type="entry name" value="Pept_C1"/>
    <property type="match status" value="1"/>
</dbReference>